<dbReference type="InterPro" id="IPR016187">
    <property type="entry name" value="CTDL_fold"/>
</dbReference>
<evidence type="ECO:0000313" key="2">
    <source>
        <dbReference type="Ensembl" id="ENSCCRP00015083140.1"/>
    </source>
</evidence>
<dbReference type="InterPro" id="IPR016186">
    <property type="entry name" value="C-type_lectin-like/link_sf"/>
</dbReference>
<dbReference type="Pfam" id="PF00059">
    <property type="entry name" value="Lectin_C"/>
    <property type="match status" value="1"/>
</dbReference>
<dbReference type="PANTHER" id="PTHR45784:SF3">
    <property type="entry name" value="C-TYPE LECTIN DOMAIN FAMILY 4 MEMBER K-LIKE-RELATED"/>
    <property type="match status" value="1"/>
</dbReference>
<dbReference type="Proteomes" id="UP000694700">
    <property type="component" value="Unplaced"/>
</dbReference>
<reference evidence="2" key="1">
    <citation type="submission" date="2025-08" db="UniProtKB">
        <authorList>
            <consortium name="Ensembl"/>
        </authorList>
    </citation>
    <scope>IDENTIFICATION</scope>
</reference>
<evidence type="ECO:0000313" key="3">
    <source>
        <dbReference type="Proteomes" id="UP000694700"/>
    </source>
</evidence>
<dbReference type="SUPFAM" id="SSF56436">
    <property type="entry name" value="C-type lectin-like"/>
    <property type="match status" value="1"/>
</dbReference>
<dbReference type="PROSITE" id="PS50041">
    <property type="entry name" value="C_TYPE_LECTIN_2"/>
    <property type="match status" value="1"/>
</dbReference>
<protein>
    <recommendedName>
        <fullName evidence="1">C-type lectin domain-containing protein</fullName>
    </recommendedName>
</protein>
<organism evidence="2 3">
    <name type="scientific">Cyprinus carpio</name>
    <name type="common">Common carp</name>
    <dbReference type="NCBI Taxonomy" id="7962"/>
    <lineage>
        <taxon>Eukaryota</taxon>
        <taxon>Metazoa</taxon>
        <taxon>Chordata</taxon>
        <taxon>Craniata</taxon>
        <taxon>Vertebrata</taxon>
        <taxon>Euteleostomi</taxon>
        <taxon>Actinopterygii</taxon>
        <taxon>Neopterygii</taxon>
        <taxon>Teleostei</taxon>
        <taxon>Ostariophysi</taxon>
        <taxon>Cypriniformes</taxon>
        <taxon>Cyprinidae</taxon>
        <taxon>Cyprininae</taxon>
        <taxon>Cyprinus</taxon>
    </lineage>
</organism>
<evidence type="ECO:0000259" key="1">
    <source>
        <dbReference type="PROSITE" id="PS50041"/>
    </source>
</evidence>
<accession>A0A8C1ZIW0</accession>
<dbReference type="Ensembl" id="ENSCCRT00015085845.1">
    <property type="protein sequence ID" value="ENSCCRP00015083140.1"/>
    <property type="gene ID" value="ENSCCRG00015033553.1"/>
</dbReference>
<dbReference type="SMART" id="SM00034">
    <property type="entry name" value="CLECT"/>
    <property type="match status" value="1"/>
</dbReference>
<dbReference type="InterPro" id="IPR001304">
    <property type="entry name" value="C-type_lectin-like"/>
</dbReference>
<sequence length="156" mass="17922">KIHIQSKSFSLNVLKISLKSCGKHGDGDVEGERPWCLESNKIWSEAQSYCRQHYTDLPTIHNSGENNQINQILLPGYHYWISLFLDSWEWSDKWSRFFRHWAAGQPSQSSGTGDCVGMSRNNSGRWSQYSCDLKQPFICYGGEFFQLTGLNYSNGL</sequence>
<feature type="domain" description="C-type lectin" evidence="1">
    <location>
        <begin position="32"/>
        <end position="140"/>
    </location>
</feature>
<dbReference type="AlphaFoldDB" id="A0A8C1ZIW0"/>
<dbReference type="PANTHER" id="PTHR45784">
    <property type="entry name" value="C-TYPE LECTIN DOMAIN FAMILY 20 MEMBER A-RELATED"/>
    <property type="match status" value="1"/>
</dbReference>
<name>A0A8C1ZIW0_CYPCA</name>
<dbReference type="Gene3D" id="3.10.100.10">
    <property type="entry name" value="Mannose-Binding Protein A, subunit A"/>
    <property type="match status" value="1"/>
</dbReference>
<proteinExistence type="predicted"/>